<gene>
    <name evidence="3" type="ORF">EAT49_18025</name>
</gene>
<comment type="caution">
    <text evidence="3">The sequence shown here is derived from an EMBL/GenBank/DDBJ whole genome shotgun (WGS) entry which is preliminary data.</text>
</comment>
<accession>A0A3N2QR71</accession>
<dbReference type="Proteomes" id="UP000268016">
    <property type="component" value="Unassembled WGS sequence"/>
</dbReference>
<dbReference type="EMBL" id="RDRB01000011">
    <property type="protein sequence ID" value="ROT97706.1"/>
    <property type="molecule type" value="Genomic_DNA"/>
</dbReference>
<dbReference type="AlphaFoldDB" id="A0A3N2QR71"/>
<keyword evidence="4" id="KW-1185">Reference proteome</keyword>
<evidence type="ECO:0000313" key="3">
    <source>
        <dbReference type="EMBL" id="ROT97706.1"/>
    </source>
</evidence>
<keyword evidence="1" id="KW-0812">Transmembrane</keyword>
<evidence type="ECO:0000256" key="1">
    <source>
        <dbReference type="SAM" id="Phobius"/>
    </source>
</evidence>
<name>A0A3N2QR71_9RHOB</name>
<sequence>MICRPSGWGRSARELLRSAPRLGARGGRRVDLAKDRLLKIIYRRIGVGDTKPATIAICMQARNFAVERYDMAIERMKLSRLGAFVRRGGGHALFPLILAIALGVGWWITSEEVRLLENDGVDTTATVISKDWSIRSGTNGNASRYYYVEVEFSAPPDQTISETSEVGSSFYSRLEEGDEIDIRYFAHDPTLVEIDPSKRSTSAFWLGQLGLLMLVWFLGMIWHYWRESAKTFRAVNLGEVREARVTGHVSDATPGVKDTRKKKERRYMLRWDDARDTFGMGGSLREDELEKYPKGTVIVTYTDPVSGETYWEGQI</sequence>
<keyword evidence="1" id="KW-0472">Membrane</keyword>
<proteinExistence type="predicted"/>
<feature type="domain" description="DUF3592" evidence="2">
    <location>
        <begin position="123"/>
        <end position="197"/>
    </location>
</feature>
<reference evidence="3 4" key="1">
    <citation type="submission" date="2018-10" db="EMBL/GenBank/DDBJ databases">
        <title>Histidinibacterium lentulum gen. nov., sp. nov., a marine bacterium from the culture broth of Picochlorum sp. 122.</title>
        <authorList>
            <person name="Wang G."/>
        </authorList>
    </citation>
    <scope>NUCLEOTIDE SEQUENCE [LARGE SCALE GENOMIC DNA]</scope>
    <source>
        <strain evidence="3 4">B17</strain>
    </source>
</reference>
<keyword evidence="1" id="KW-1133">Transmembrane helix</keyword>
<feature type="transmembrane region" description="Helical" evidence="1">
    <location>
        <begin position="84"/>
        <end position="108"/>
    </location>
</feature>
<dbReference type="InterPro" id="IPR021994">
    <property type="entry name" value="DUF3592"/>
</dbReference>
<dbReference type="Pfam" id="PF12158">
    <property type="entry name" value="DUF3592"/>
    <property type="match status" value="1"/>
</dbReference>
<protein>
    <submittedName>
        <fullName evidence="3">DUF3592 domain-containing protein</fullName>
    </submittedName>
</protein>
<organism evidence="3 4">
    <name type="scientific">Histidinibacterium lentulum</name>
    <dbReference type="NCBI Taxonomy" id="2480588"/>
    <lineage>
        <taxon>Bacteria</taxon>
        <taxon>Pseudomonadati</taxon>
        <taxon>Pseudomonadota</taxon>
        <taxon>Alphaproteobacteria</taxon>
        <taxon>Rhodobacterales</taxon>
        <taxon>Paracoccaceae</taxon>
        <taxon>Histidinibacterium</taxon>
    </lineage>
</organism>
<feature type="transmembrane region" description="Helical" evidence="1">
    <location>
        <begin position="203"/>
        <end position="225"/>
    </location>
</feature>
<dbReference type="OrthoDB" id="7875032at2"/>
<evidence type="ECO:0000259" key="2">
    <source>
        <dbReference type="Pfam" id="PF12158"/>
    </source>
</evidence>
<evidence type="ECO:0000313" key="4">
    <source>
        <dbReference type="Proteomes" id="UP000268016"/>
    </source>
</evidence>